<evidence type="ECO:0000313" key="6">
    <source>
        <dbReference type="EMBL" id="MFC4625319.1"/>
    </source>
</evidence>
<evidence type="ECO:0000256" key="4">
    <source>
        <dbReference type="ARBA" id="ARBA00022833"/>
    </source>
</evidence>
<evidence type="ECO:0000313" key="7">
    <source>
        <dbReference type="Proteomes" id="UP001596042"/>
    </source>
</evidence>
<dbReference type="InterPro" id="IPR001279">
    <property type="entry name" value="Metallo-B-lactamas"/>
</dbReference>
<keyword evidence="7" id="KW-1185">Reference proteome</keyword>
<feature type="domain" description="Metallo-beta-lactamase" evidence="5">
    <location>
        <begin position="101"/>
        <end position="303"/>
    </location>
</feature>
<dbReference type="Gene3D" id="3.60.15.10">
    <property type="entry name" value="Ribonuclease Z/Hydroxyacylglutathione hydrolase-like"/>
    <property type="match status" value="1"/>
</dbReference>
<dbReference type="InterPro" id="IPR051013">
    <property type="entry name" value="MBL_superfamily_lactonases"/>
</dbReference>
<dbReference type="InterPro" id="IPR036866">
    <property type="entry name" value="RibonucZ/Hydroxyglut_hydro"/>
</dbReference>
<dbReference type="EMBL" id="JBHSEL010000053">
    <property type="protein sequence ID" value="MFC4625319.1"/>
    <property type="molecule type" value="Genomic_DNA"/>
</dbReference>
<evidence type="ECO:0000256" key="3">
    <source>
        <dbReference type="ARBA" id="ARBA00022801"/>
    </source>
</evidence>
<dbReference type="PANTHER" id="PTHR42978:SF6">
    <property type="entry name" value="QUORUM-QUENCHING LACTONASE YTNP-RELATED"/>
    <property type="match status" value="1"/>
</dbReference>
<keyword evidence="3" id="KW-0378">Hydrolase</keyword>
<dbReference type="SMART" id="SM00849">
    <property type="entry name" value="Lactamase_B"/>
    <property type="match status" value="1"/>
</dbReference>
<evidence type="ECO:0000259" key="5">
    <source>
        <dbReference type="SMART" id="SM00849"/>
    </source>
</evidence>
<dbReference type="CDD" id="cd07720">
    <property type="entry name" value="OPHC2-like_MBL-fold"/>
    <property type="match status" value="1"/>
</dbReference>
<dbReference type="Proteomes" id="UP001596042">
    <property type="component" value="Unassembled WGS sequence"/>
</dbReference>
<reference evidence="7" key="1">
    <citation type="journal article" date="2019" name="Int. J. Syst. Evol. Microbiol.">
        <title>The Global Catalogue of Microorganisms (GCM) 10K type strain sequencing project: providing services to taxonomists for standard genome sequencing and annotation.</title>
        <authorList>
            <consortium name="The Broad Institute Genomics Platform"/>
            <consortium name="The Broad Institute Genome Sequencing Center for Infectious Disease"/>
            <person name="Wu L."/>
            <person name="Ma J."/>
        </authorList>
    </citation>
    <scope>NUCLEOTIDE SEQUENCE [LARGE SCALE GENOMIC DNA]</scope>
    <source>
        <strain evidence="7">CGMCC 1.15731</strain>
    </source>
</reference>
<comment type="caution">
    <text evidence="6">The sequence shown here is derived from an EMBL/GenBank/DDBJ whole genome shotgun (WGS) entry which is preliminary data.</text>
</comment>
<proteinExistence type="inferred from homology"/>
<protein>
    <submittedName>
        <fullName evidence="6">MBL fold metallo-hydrolase</fullName>
    </submittedName>
</protein>
<organism evidence="6 7">
    <name type="scientific">Daeguia caeni</name>
    <dbReference type="NCBI Taxonomy" id="439612"/>
    <lineage>
        <taxon>Bacteria</taxon>
        <taxon>Pseudomonadati</taxon>
        <taxon>Pseudomonadota</taxon>
        <taxon>Alphaproteobacteria</taxon>
        <taxon>Hyphomicrobiales</taxon>
        <taxon>Brucellaceae</taxon>
        <taxon>Daeguia</taxon>
    </lineage>
</organism>
<dbReference type="Pfam" id="PF00753">
    <property type="entry name" value="Lactamase_B"/>
    <property type="match status" value="1"/>
</dbReference>
<keyword evidence="4" id="KW-0862">Zinc</keyword>
<evidence type="ECO:0000256" key="1">
    <source>
        <dbReference type="ARBA" id="ARBA00007749"/>
    </source>
</evidence>
<gene>
    <name evidence="6" type="ORF">ACFO1V_08810</name>
</gene>
<evidence type="ECO:0000256" key="2">
    <source>
        <dbReference type="ARBA" id="ARBA00022723"/>
    </source>
</evidence>
<accession>A0ABV9H4K0</accession>
<dbReference type="SUPFAM" id="SSF56281">
    <property type="entry name" value="Metallo-hydrolase/oxidoreductase"/>
    <property type="match status" value="1"/>
</dbReference>
<dbReference type="RefSeq" id="WP_374829334.1">
    <property type="nucleotide sequence ID" value="NZ_JBHEEZ010000001.1"/>
</dbReference>
<keyword evidence="2" id="KW-0479">Metal-binding</keyword>
<dbReference type="PROSITE" id="PS51318">
    <property type="entry name" value="TAT"/>
    <property type="match status" value="1"/>
</dbReference>
<dbReference type="InterPro" id="IPR006311">
    <property type="entry name" value="TAT_signal"/>
</dbReference>
<sequence length="331" mass="36324">MRVSRRHFIATTTVAGAGLLMPQRAGAEGSAAANGDKVRKGAVENPGFFRFMLGDLEITTLSDGRRSANNPEKIYGIDQDPKVVAALLEENLLPTGHLVNGFTPVLIRTGGELILFDTGLGAGARDAGQGRLIEQLKASGVMPEDVTLVALTHFHGDHIGGLMENDRPSFPNARYAFGRKEFDFWTDPARLDSPQKNNAALVAKNVKPLADKAVFLDDRAELVPGIQALAAYGHTPGHLIFRVTASDGRTLMLTGDTVNHFVLSLQRPDWHVAFDMDKEMAAQTRKRVLDMIATDRLPFIGYHMPFPALAYVQKNGDSYRYVPETYQLREI</sequence>
<name>A0ABV9H4K0_9HYPH</name>
<dbReference type="PANTHER" id="PTHR42978">
    <property type="entry name" value="QUORUM-QUENCHING LACTONASE YTNP-RELATED-RELATED"/>
    <property type="match status" value="1"/>
</dbReference>
<comment type="similarity">
    <text evidence="1">Belongs to the metallo-beta-lactamase superfamily.</text>
</comment>